<evidence type="ECO:0000313" key="2">
    <source>
        <dbReference type="EMBL" id="MFD1129035.1"/>
    </source>
</evidence>
<organism evidence="2 3">
    <name type="scientific">Paenibacillus provencensis</name>
    <dbReference type="NCBI Taxonomy" id="441151"/>
    <lineage>
        <taxon>Bacteria</taxon>
        <taxon>Bacillati</taxon>
        <taxon>Bacillota</taxon>
        <taxon>Bacilli</taxon>
        <taxon>Bacillales</taxon>
        <taxon>Paenibacillaceae</taxon>
        <taxon>Paenibacillus</taxon>
    </lineage>
</organism>
<feature type="transmembrane region" description="Helical" evidence="1">
    <location>
        <begin position="20"/>
        <end position="39"/>
    </location>
</feature>
<gene>
    <name evidence="2" type="ORF">ACFQ3J_12710</name>
</gene>
<keyword evidence="1" id="KW-0472">Membrane</keyword>
<accession>A0ABW3PW47</accession>
<dbReference type="Proteomes" id="UP001597169">
    <property type="component" value="Unassembled WGS sequence"/>
</dbReference>
<keyword evidence="1" id="KW-1133">Transmembrane helix</keyword>
<evidence type="ECO:0000256" key="1">
    <source>
        <dbReference type="SAM" id="Phobius"/>
    </source>
</evidence>
<protein>
    <submittedName>
        <fullName evidence="2">Uncharacterized protein</fullName>
    </submittedName>
</protein>
<dbReference type="RefSeq" id="WP_170862344.1">
    <property type="nucleotide sequence ID" value="NZ_JBHTKX010000001.1"/>
</dbReference>
<reference evidence="3" key="1">
    <citation type="journal article" date="2019" name="Int. J. Syst. Evol. Microbiol.">
        <title>The Global Catalogue of Microorganisms (GCM) 10K type strain sequencing project: providing services to taxonomists for standard genome sequencing and annotation.</title>
        <authorList>
            <consortium name="The Broad Institute Genomics Platform"/>
            <consortium name="The Broad Institute Genome Sequencing Center for Infectious Disease"/>
            <person name="Wu L."/>
            <person name="Ma J."/>
        </authorList>
    </citation>
    <scope>NUCLEOTIDE SEQUENCE [LARGE SCALE GENOMIC DNA]</scope>
    <source>
        <strain evidence="3">CCUG 53519</strain>
    </source>
</reference>
<comment type="caution">
    <text evidence="2">The sequence shown here is derived from an EMBL/GenBank/DDBJ whole genome shotgun (WGS) entry which is preliminary data.</text>
</comment>
<proteinExistence type="predicted"/>
<evidence type="ECO:0000313" key="3">
    <source>
        <dbReference type="Proteomes" id="UP001597169"/>
    </source>
</evidence>
<keyword evidence="1" id="KW-0812">Transmembrane</keyword>
<keyword evidence="3" id="KW-1185">Reference proteome</keyword>
<name>A0ABW3PW47_9BACL</name>
<dbReference type="EMBL" id="JBHTKX010000001">
    <property type="protein sequence ID" value="MFD1129035.1"/>
    <property type="molecule type" value="Genomic_DNA"/>
</dbReference>
<sequence>MLSQESSAFDMNTVVCVLDQIMMLIASLVTLLSGIHYIVNNLKLLNRD</sequence>